<feature type="transmembrane region" description="Helical" evidence="4">
    <location>
        <begin position="24"/>
        <end position="46"/>
    </location>
</feature>
<reference evidence="6 7" key="1">
    <citation type="submission" date="2019-07" db="EMBL/GenBank/DDBJ databases">
        <title>Whole genome shotgun sequence of Reyranella soli NBRC 108950.</title>
        <authorList>
            <person name="Hosoyama A."/>
            <person name="Uohara A."/>
            <person name="Ohji S."/>
            <person name="Ichikawa N."/>
        </authorList>
    </citation>
    <scope>NUCLEOTIDE SEQUENCE [LARGE SCALE GENOMIC DNA]</scope>
    <source>
        <strain evidence="6 7">NBRC 108950</strain>
    </source>
</reference>
<evidence type="ECO:0000259" key="5">
    <source>
        <dbReference type="PROSITE" id="PS50850"/>
    </source>
</evidence>
<feature type="transmembrane region" description="Helical" evidence="4">
    <location>
        <begin position="259"/>
        <end position="282"/>
    </location>
</feature>
<keyword evidence="2 4" id="KW-1133">Transmembrane helix</keyword>
<dbReference type="PANTHER" id="PTHR23539:SF1">
    <property type="entry name" value="MAJOR FACILITATOR SUPERFAMILY (MFS) PROFILE DOMAIN-CONTAINING PROTEIN"/>
    <property type="match status" value="1"/>
</dbReference>
<protein>
    <submittedName>
        <fullName evidence="6">MFS transporter</fullName>
    </submittedName>
</protein>
<dbReference type="Proteomes" id="UP000321058">
    <property type="component" value="Unassembled WGS sequence"/>
</dbReference>
<evidence type="ECO:0000256" key="1">
    <source>
        <dbReference type="ARBA" id="ARBA00022692"/>
    </source>
</evidence>
<evidence type="ECO:0000256" key="3">
    <source>
        <dbReference type="ARBA" id="ARBA00023136"/>
    </source>
</evidence>
<dbReference type="AlphaFoldDB" id="A0A512N221"/>
<sequence>MPVTELPSPSPPHPSSRSLKRLDWFIFLVADVQTGFGPFVAVYLTSQQWTQIEIGLVLTVAGLVSLLGQIPGGALVDAVRSERVVAAVAVTLIAISAMVYATFPIFPAVLLAATLHAAASCVLGPAIAAISLGLVGHAAIGERFGRNARFASIGAGLSAAVMGGFGYFFSPQAVFFVTAALLVPTLLVLRGVAAAEIDPERAHGNLPEMRTGKPPVDLRSLLSKRALLVFGCCILLFHLANAAMLPLMGSVLTTRSGQWATVLIGACIVGPQIVVALFSPWVGRQAQRIGRKPLLIAGFAALPIRGLLLATVSDPYLLVAVQLLDGLTAAVMSVMVPLTIADLTRGSGRFNLTQGVVGTMMGVGASISPTFAGYMSDTFSSSVAFMGLAAVALCALATVWFLMPETRPAADDLRTHPSGDGCRSSSSSP</sequence>
<comment type="caution">
    <text evidence="6">The sequence shown here is derived from an EMBL/GenBank/DDBJ whole genome shotgun (WGS) entry which is preliminary data.</text>
</comment>
<evidence type="ECO:0000313" key="6">
    <source>
        <dbReference type="EMBL" id="GEP52983.1"/>
    </source>
</evidence>
<evidence type="ECO:0000313" key="7">
    <source>
        <dbReference type="Proteomes" id="UP000321058"/>
    </source>
</evidence>
<dbReference type="InterPro" id="IPR020846">
    <property type="entry name" value="MFS_dom"/>
</dbReference>
<dbReference type="SUPFAM" id="SSF103473">
    <property type="entry name" value="MFS general substrate transporter"/>
    <property type="match status" value="1"/>
</dbReference>
<dbReference type="Pfam" id="PF07690">
    <property type="entry name" value="MFS_1"/>
    <property type="match status" value="1"/>
</dbReference>
<evidence type="ECO:0000256" key="4">
    <source>
        <dbReference type="SAM" id="Phobius"/>
    </source>
</evidence>
<feature type="transmembrane region" description="Helical" evidence="4">
    <location>
        <begin position="294"/>
        <end position="313"/>
    </location>
</feature>
<dbReference type="InterPro" id="IPR036259">
    <property type="entry name" value="MFS_trans_sf"/>
</dbReference>
<feature type="transmembrane region" description="Helical" evidence="4">
    <location>
        <begin position="52"/>
        <end position="72"/>
    </location>
</feature>
<proteinExistence type="predicted"/>
<accession>A0A512N221</accession>
<feature type="transmembrane region" description="Helical" evidence="4">
    <location>
        <begin position="352"/>
        <end position="371"/>
    </location>
</feature>
<keyword evidence="1 4" id="KW-0812">Transmembrane</keyword>
<dbReference type="OrthoDB" id="9812574at2"/>
<feature type="transmembrane region" description="Helical" evidence="4">
    <location>
        <begin position="84"/>
        <end position="103"/>
    </location>
</feature>
<dbReference type="RefSeq" id="WP_147145167.1">
    <property type="nucleotide sequence ID" value="NZ_BKAJ01000004.1"/>
</dbReference>
<feature type="transmembrane region" description="Helical" evidence="4">
    <location>
        <begin position="174"/>
        <end position="193"/>
    </location>
</feature>
<name>A0A512N221_9HYPH</name>
<dbReference type="EMBL" id="BKAJ01000004">
    <property type="protein sequence ID" value="GEP52983.1"/>
    <property type="molecule type" value="Genomic_DNA"/>
</dbReference>
<dbReference type="PROSITE" id="PS50850">
    <property type="entry name" value="MFS"/>
    <property type="match status" value="1"/>
</dbReference>
<feature type="domain" description="Major facilitator superfamily (MFS) profile" evidence="5">
    <location>
        <begin position="1"/>
        <end position="407"/>
    </location>
</feature>
<dbReference type="PANTHER" id="PTHR23539">
    <property type="entry name" value="MFS TRANSPORTER"/>
    <property type="match status" value="1"/>
</dbReference>
<feature type="transmembrane region" description="Helical" evidence="4">
    <location>
        <begin position="148"/>
        <end position="168"/>
    </location>
</feature>
<keyword evidence="3 4" id="KW-0472">Membrane</keyword>
<gene>
    <name evidence="6" type="ORF">RSO01_01490</name>
</gene>
<feature type="transmembrane region" description="Helical" evidence="4">
    <location>
        <begin position="109"/>
        <end position="136"/>
    </location>
</feature>
<feature type="transmembrane region" description="Helical" evidence="4">
    <location>
        <begin position="227"/>
        <end position="247"/>
    </location>
</feature>
<dbReference type="InterPro" id="IPR011701">
    <property type="entry name" value="MFS"/>
</dbReference>
<dbReference type="GO" id="GO:0022857">
    <property type="term" value="F:transmembrane transporter activity"/>
    <property type="evidence" value="ECO:0007669"/>
    <property type="project" value="InterPro"/>
</dbReference>
<evidence type="ECO:0000256" key="2">
    <source>
        <dbReference type="ARBA" id="ARBA00022989"/>
    </source>
</evidence>
<keyword evidence="7" id="KW-1185">Reference proteome</keyword>
<dbReference type="GO" id="GO:0016020">
    <property type="term" value="C:membrane"/>
    <property type="evidence" value="ECO:0007669"/>
    <property type="project" value="UniProtKB-SubCell"/>
</dbReference>
<dbReference type="Gene3D" id="1.20.1250.20">
    <property type="entry name" value="MFS general substrate transporter like domains"/>
    <property type="match status" value="2"/>
</dbReference>
<feature type="transmembrane region" description="Helical" evidence="4">
    <location>
        <begin position="319"/>
        <end position="340"/>
    </location>
</feature>
<feature type="transmembrane region" description="Helical" evidence="4">
    <location>
        <begin position="383"/>
        <end position="403"/>
    </location>
</feature>
<organism evidence="6 7">
    <name type="scientific">Reyranella soli</name>
    <dbReference type="NCBI Taxonomy" id="1230389"/>
    <lineage>
        <taxon>Bacteria</taxon>
        <taxon>Pseudomonadati</taxon>
        <taxon>Pseudomonadota</taxon>
        <taxon>Alphaproteobacteria</taxon>
        <taxon>Hyphomicrobiales</taxon>
        <taxon>Reyranellaceae</taxon>
        <taxon>Reyranella</taxon>
    </lineage>
</organism>